<protein>
    <submittedName>
        <fullName evidence="3">Uncharacterized protein</fullName>
    </submittedName>
</protein>
<proteinExistence type="predicted"/>
<dbReference type="Proteomes" id="UP000095283">
    <property type="component" value="Unplaced"/>
</dbReference>
<keyword evidence="2" id="KW-1185">Reference proteome</keyword>
<dbReference type="WBParaSite" id="Hba_18801">
    <property type="protein sequence ID" value="Hba_18801"/>
    <property type="gene ID" value="Hba_18801"/>
</dbReference>
<sequence>MSSDVSRAGSSLSVSGCGVKRKSSCPFGEGYYSKLTRFLLSEEASAVEELKECVKMVPSRS</sequence>
<organism evidence="2 3">
    <name type="scientific">Heterorhabditis bacteriophora</name>
    <name type="common">Entomopathogenic nematode worm</name>
    <dbReference type="NCBI Taxonomy" id="37862"/>
    <lineage>
        <taxon>Eukaryota</taxon>
        <taxon>Metazoa</taxon>
        <taxon>Ecdysozoa</taxon>
        <taxon>Nematoda</taxon>
        <taxon>Chromadorea</taxon>
        <taxon>Rhabditida</taxon>
        <taxon>Rhabditina</taxon>
        <taxon>Rhabditomorpha</taxon>
        <taxon>Strongyloidea</taxon>
        <taxon>Heterorhabditidae</taxon>
        <taxon>Heterorhabditis</taxon>
    </lineage>
</organism>
<evidence type="ECO:0000313" key="3">
    <source>
        <dbReference type="WBParaSite" id="Hba_18801"/>
    </source>
</evidence>
<feature type="compositionally biased region" description="Polar residues" evidence="1">
    <location>
        <begin position="1"/>
        <end position="14"/>
    </location>
</feature>
<evidence type="ECO:0000313" key="2">
    <source>
        <dbReference type="Proteomes" id="UP000095283"/>
    </source>
</evidence>
<reference evidence="3" key="1">
    <citation type="submission" date="2016-11" db="UniProtKB">
        <authorList>
            <consortium name="WormBaseParasite"/>
        </authorList>
    </citation>
    <scope>IDENTIFICATION</scope>
</reference>
<evidence type="ECO:0000256" key="1">
    <source>
        <dbReference type="SAM" id="MobiDB-lite"/>
    </source>
</evidence>
<feature type="region of interest" description="Disordered" evidence="1">
    <location>
        <begin position="1"/>
        <end position="20"/>
    </location>
</feature>
<dbReference type="AlphaFoldDB" id="A0A1I7XM43"/>
<accession>A0A1I7XM43</accession>
<name>A0A1I7XM43_HETBA</name>